<name>A0ABX9S5P1_9ENTR</name>
<dbReference type="InterPro" id="IPR025332">
    <property type="entry name" value="DUF4238"/>
</dbReference>
<accession>A0ABX9S5P1</accession>
<gene>
    <name evidence="1" type="ORF">C7387_1661</name>
</gene>
<sequence length="335" mass="39044">MKDKNLLHTDVVRQHTVPKFLLQNFIIHNEKRKKDGQVFSFNKQSRRIMKMSINDATVHKKFYNLHEHPTIVSIESLLAIYETKAGSVIKNIISTKDVNTLSKEERKYLSRFVAVQYLRSRGEYENQKHIAQELYSKLTSRGLTNDKLENYFDEGSFEKNSKGNFLSQIVNCDLETAIINEKDWILFETTVDNPFFISDNPVTMYNDTNFKDRSNTGIALVGVQIYLPLSPTLTIAMVCPSLKKPLLDERDFIYKCITNKIGGSDLNIFDRLDFLKSILDTRLVKIEDWRLNHLNNLQLWRAEQFIFSQKDDFERIKILVDDHAELSRGPRSVVI</sequence>
<evidence type="ECO:0000313" key="1">
    <source>
        <dbReference type="EMBL" id="RKR64949.1"/>
    </source>
</evidence>
<organism evidence="1 2">
    <name type="scientific">Yokenella regensburgei</name>
    <dbReference type="NCBI Taxonomy" id="158877"/>
    <lineage>
        <taxon>Bacteria</taxon>
        <taxon>Pseudomonadati</taxon>
        <taxon>Pseudomonadota</taxon>
        <taxon>Gammaproteobacteria</taxon>
        <taxon>Enterobacterales</taxon>
        <taxon>Enterobacteriaceae</taxon>
        <taxon>Yokenella</taxon>
    </lineage>
</organism>
<reference evidence="1 2" key="1">
    <citation type="submission" date="2018-10" db="EMBL/GenBank/DDBJ databases">
        <title>Genomic Encyclopedia of Type Strains, Phase IV (KMG-IV): sequencing the most valuable type-strain genomes for metagenomic binning, comparative biology and taxonomic classification.</title>
        <authorList>
            <person name="Goeker M."/>
        </authorList>
    </citation>
    <scope>NUCLEOTIDE SEQUENCE [LARGE SCALE GENOMIC DNA]</scope>
    <source>
        <strain evidence="1 2">DSM 5079</strain>
    </source>
</reference>
<dbReference type="RefSeq" id="WP_120816464.1">
    <property type="nucleotide sequence ID" value="NZ_RBIZ01000003.1"/>
</dbReference>
<keyword evidence="2" id="KW-1185">Reference proteome</keyword>
<proteinExistence type="predicted"/>
<comment type="caution">
    <text evidence="1">The sequence shown here is derived from an EMBL/GenBank/DDBJ whole genome shotgun (WGS) entry which is preliminary data.</text>
</comment>
<dbReference type="GeneID" id="66903694"/>
<dbReference type="Proteomes" id="UP000267341">
    <property type="component" value="Unassembled WGS sequence"/>
</dbReference>
<dbReference type="EMBL" id="RBIZ01000003">
    <property type="protein sequence ID" value="RKR64949.1"/>
    <property type="molecule type" value="Genomic_DNA"/>
</dbReference>
<protein>
    <submittedName>
        <fullName evidence="1">Uncharacterized protein DUF4238</fullName>
    </submittedName>
</protein>
<evidence type="ECO:0000313" key="2">
    <source>
        <dbReference type="Proteomes" id="UP000267341"/>
    </source>
</evidence>
<dbReference type="Pfam" id="PF14022">
    <property type="entry name" value="DUF4238"/>
    <property type="match status" value="1"/>
</dbReference>